<keyword evidence="3 5" id="KW-0687">Ribonucleoprotein</keyword>
<dbReference type="CDD" id="cd00427">
    <property type="entry name" value="Ribosomal_L29_HIP"/>
    <property type="match status" value="1"/>
</dbReference>
<dbReference type="EMBL" id="AP014633">
    <property type="protein sequence ID" value="BAP54601.1"/>
    <property type="molecule type" value="Genomic_DNA"/>
</dbReference>
<evidence type="ECO:0000256" key="1">
    <source>
        <dbReference type="ARBA" id="ARBA00009254"/>
    </source>
</evidence>
<dbReference type="InterPro" id="IPR036049">
    <property type="entry name" value="Ribosomal_uL29_sf"/>
</dbReference>
<dbReference type="GO" id="GO:0003735">
    <property type="term" value="F:structural constituent of ribosome"/>
    <property type="evidence" value="ECO:0007669"/>
    <property type="project" value="InterPro"/>
</dbReference>
<comment type="similarity">
    <text evidence="1 5">Belongs to the universal ribosomal protein uL29 family.</text>
</comment>
<dbReference type="InterPro" id="IPR001854">
    <property type="entry name" value="Ribosomal_uL29"/>
</dbReference>
<dbReference type="SUPFAM" id="SSF46561">
    <property type="entry name" value="Ribosomal protein L29 (L29p)"/>
    <property type="match status" value="1"/>
</dbReference>
<evidence type="ECO:0000256" key="3">
    <source>
        <dbReference type="ARBA" id="ARBA00023274"/>
    </source>
</evidence>
<evidence type="ECO:0000256" key="2">
    <source>
        <dbReference type="ARBA" id="ARBA00022980"/>
    </source>
</evidence>
<dbReference type="GO" id="GO:0022625">
    <property type="term" value="C:cytosolic large ribosomal subunit"/>
    <property type="evidence" value="ECO:0007669"/>
    <property type="project" value="TreeGrafter"/>
</dbReference>
<reference evidence="6 7" key="1">
    <citation type="journal article" date="2014" name="ISME J.">
        <title>Ecophysiology of Thioploca ingrica as revealed by the complete genome sequence supplemented with proteomic evidence.</title>
        <authorList>
            <person name="Kojima H."/>
            <person name="Ogura Y."/>
            <person name="Yamamoto N."/>
            <person name="Togashi T."/>
            <person name="Mori H."/>
            <person name="Watanabe T."/>
            <person name="Nemoto F."/>
            <person name="Kurokawa K."/>
            <person name="Hayashi T."/>
            <person name="Fukui M."/>
        </authorList>
    </citation>
    <scope>NUCLEOTIDE SEQUENCE [LARGE SCALE GENOMIC DNA]</scope>
</reference>
<dbReference type="InterPro" id="IPR050063">
    <property type="entry name" value="Ribosomal_protein_uL29"/>
</dbReference>
<dbReference type="HAMAP" id="MF_00374">
    <property type="entry name" value="Ribosomal_uL29"/>
    <property type="match status" value="1"/>
</dbReference>
<dbReference type="GO" id="GO:0006412">
    <property type="term" value="P:translation"/>
    <property type="evidence" value="ECO:0007669"/>
    <property type="project" value="UniProtKB-UniRule"/>
</dbReference>
<dbReference type="Pfam" id="PF00831">
    <property type="entry name" value="Ribosomal_L29"/>
    <property type="match status" value="1"/>
</dbReference>
<evidence type="ECO:0000313" key="6">
    <source>
        <dbReference type="EMBL" id="BAP54601.1"/>
    </source>
</evidence>
<name>A0A090BU72_9GAMM</name>
<keyword evidence="2 5" id="KW-0689">Ribosomal protein</keyword>
<dbReference type="Proteomes" id="UP000031623">
    <property type="component" value="Chromosome"/>
</dbReference>
<dbReference type="OrthoDB" id="9815192at2"/>
<dbReference type="AlphaFoldDB" id="A0A090BU72"/>
<accession>A0A090BU72</accession>
<dbReference type="STRING" id="40754.THII_0304"/>
<protein>
    <recommendedName>
        <fullName evidence="4 5">Large ribosomal subunit protein uL29</fullName>
    </recommendedName>
</protein>
<dbReference type="HOGENOM" id="CLU_158491_5_2_6"/>
<evidence type="ECO:0000256" key="4">
    <source>
        <dbReference type="ARBA" id="ARBA00035204"/>
    </source>
</evidence>
<proteinExistence type="inferred from homology"/>
<dbReference type="NCBIfam" id="TIGR00012">
    <property type="entry name" value="L29"/>
    <property type="match status" value="1"/>
</dbReference>
<sequence>MKAKELRAKPVGELNQQLLELLREQFNLRMQKAHEQLNRHTQLKSIRRDIARVQTILNEKRLTTQHE</sequence>
<dbReference type="FunFam" id="1.10.287.310:FF:000001">
    <property type="entry name" value="50S ribosomal protein L29"/>
    <property type="match status" value="1"/>
</dbReference>
<evidence type="ECO:0000313" key="7">
    <source>
        <dbReference type="Proteomes" id="UP000031623"/>
    </source>
</evidence>
<dbReference type="KEGG" id="tig:THII_0304"/>
<gene>
    <name evidence="5" type="primary">rpmC</name>
    <name evidence="6" type="ORF">THII_0304</name>
</gene>
<dbReference type="PANTHER" id="PTHR10916">
    <property type="entry name" value="60S RIBOSOMAL PROTEIN L35/50S RIBOSOMAL PROTEIN L29"/>
    <property type="match status" value="1"/>
</dbReference>
<organism evidence="6 7">
    <name type="scientific">Thioploca ingrica</name>
    <dbReference type="NCBI Taxonomy" id="40754"/>
    <lineage>
        <taxon>Bacteria</taxon>
        <taxon>Pseudomonadati</taxon>
        <taxon>Pseudomonadota</taxon>
        <taxon>Gammaproteobacteria</taxon>
        <taxon>Thiotrichales</taxon>
        <taxon>Thiotrichaceae</taxon>
        <taxon>Thioploca</taxon>
    </lineage>
</organism>
<evidence type="ECO:0000256" key="5">
    <source>
        <dbReference type="HAMAP-Rule" id="MF_00374"/>
    </source>
</evidence>
<keyword evidence="7" id="KW-1185">Reference proteome</keyword>
<dbReference type="Gene3D" id="1.10.287.310">
    <property type="match status" value="1"/>
</dbReference>
<dbReference type="PANTHER" id="PTHR10916:SF0">
    <property type="entry name" value="LARGE RIBOSOMAL SUBUNIT PROTEIN UL29C"/>
    <property type="match status" value="1"/>
</dbReference>